<keyword evidence="2" id="KW-1185">Reference proteome</keyword>
<accession>A0A1J1IEN2</accession>
<reference evidence="1 2" key="1">
    <citation type="submission" date="2015-04" db="EMBL/GenBank/DDBJ databases">
        <authorList>
            <person name="Syromyatnikov M.Y."/>
            <person name="Popov V.N."/>
        </authorList>
    </citation>
    <scope>NUCLEOTIDE SEQUENCE [LARGE SCALE GENOMIC DNA]</scope>
</reference>
<protein>
    <submittedName>
        <fullName evidence="1">CLUMA_CG012281, isoform A</fullName>
    </submittedName>
</protein>
<evidence type="ECO:0000313" key="2">
    <source>
        <dbReference type="Proteomes" id="UP000183832"/>
    </source>
</evidence>
<dbReference type="AlphaFoldDB" id="A0A1J1IEN2"/>
<gene>
    <name evidence="1" type="ORF">CLUMA_CG012281</name>
</gene>
<evidence type="ECO:0000313" key="1">
    <source>
        <dbReference type="EMBL" id="CRK98717.1"/>
    </source>
</evidence>
<organism evidence="1 2">
    <name type="scientific">Clunio marinus</name>
    <dbReference type="NCBI Taxonomy" id="568069"/>
    <lineage>
        <taxon>Eukaryota</taxon>
        <taxon>Metazoa</taxon>
        <taxon>Ecdysozoa</taxon>
        <taxon>Arthropoda</taxon>
        <taxon>Hexapoda</taxon>
        <taxon>Insecta</taxon>
        <taxon>Pterygota</taxon>
        <taxon>Neoptera</taxon>
        <taxon>Endopterygota</taxon>
        <taxon>Diptera</taxon>
        <taxon>Nematocera</taxon>
        <taxon>Chironomoidea</taxon>
        <taxon>Chironomidae</taxon>
        <taxon>Clunio</taxon>
    </lineage>
</organism>
<name>A0A1J1IEN2_9DIPT</name>
<dbReference type="EMBL" id="CVRI01000048">
    <property type="protein sequence ID" value="CRK98717.1"/>
    <property type="molecule type" value="Genomic_DNA"/>
</dbReference>
<dbReference type="Proteomes" id="UP000183832">
    <property type="component" value="Unassembled WGS sequence"/>
</dbReference>
<proteinExistence type="predicted"/>
<sequence length="90" mass="10650">MNKTFFLVHRFIVDERFITCCESAKSSKDATLCMLNAIFSFAFLYYFKHAITHHQSSIYETTENVLKQIIFRKKHEINVDNQHVLSVVFD</sequence>